<dbReference type="Pfam" id="PF00581">
    <property type="entry name" value="Rhodanese"/>
    <property type="match status" value="1"/>
</dbReference>
<dbReference type="InterPro" id="IPR035985">
    <property type="entry name" value="Ubiquitin-activating_enz"/>
</dbReference>
<dbReference type="GO" id="GO:0004792">
    <property type="term" value="F:thiosulfate-cyanide sulfurtransferase activity"/>
    <property type="evidence" value="ECO:0007669"/>
    <property type="project" value="TreeGrafter"/>
</dbReference>
<dbReference type="RefSeq" id="WP_089317347.1">
    <property type="nucleotide sequence ID" value="NZ_FZOQ01000001.1"/>
</dbReference>
<dbReference type="OrthoDB" id="9804286at2"/>
<dbReference type="InterPro" id="IPR001763">
    <property type="entry name" value="Rhodanese-like_dom"/>
</dbReference>
<dbReference type="GO" id="GO:0005524">
    <property type="term" value="F:ATP binding"/>
    <property type="evidence" value="ECO:0007669"/>
    <property type="project" value="UniProtKB-KW"/>
</dbReference>
<dbReference type="InterPro" id="IPR045886">
    <property type="entry name" value="ThiF/MoeB/HesA"/>
</dbReference>
<dbReference type="EMBL" id="FZOQ01000001">
    <property type="protein sequence ID" value="SNS04949.1"/>
    <property type="molecule type" value="Genomic_DNA"/>
</dbReference>
<feature type="domain" description="Rhodanese" evidence="13">
    <location>
        <begin position="274"/>
        <end position="355"/>
    </location>
</feature>
<evidence type="ECO:0000256" key="10">
    <source>
        <dbReference type="ARBA" id="ARBA00075110"/>
    </source>
</evidence>
<keyword evidence="15" id="KW-1185">Reference proteome</keyword>
<dbReference type="NCBIfam" id="NF004281">
    <property type="entry name" value="PRK05690.1"/>
    <property type="match status" value="1"/>
</dbReference>
<evidence type="ECO:0000256" key="12">
    <source>
        <dbReference type="ARBA" id="ARBA00078531"/>
    </source>
</evidence>
<evidence type="ECO:0000256" key="4">
    <source>
        <dbReference type="ARBA" id="ARBA00022840"/>
    </source>
</evidence>
<dbReference type="Gene3D" id="3.40.250.10">
    <property type="entry name" value="Rhodanese-like domain"/>
    <property type="match status" value="1"/>
</dbReference>
<dbReference type="PROSITE" id="PS50206">
    <property type="entry name" value="RHODANESE_3"/>
    <property type="match status" value="1"/>
</dbReference>
<evidence type="ECO:0000256" key="2">
    <source>
        <dbReference type="ARBA" id="ARBA00022679"/>
    </source>
</evidence>
<evidence type="ECO:0000256" key="7">
    <source>
        <dbReference type="ARBA" id="ARBA00063809"/>
    </source>
</evidence>
<evidence type="ECO:0000256" key="9">
    <source>
        <dbReference type="ARBA" id="ARBA00073635"/>
    </source>
</evidence>
<dbReference type="PANTHER" id="PTHR10953">
    <property type="entry name" value="UBIQUITIN-ACTIVATING ENZYME E1"/>
    <property type="match status" value="1"/>
</dbReference>
<keyword evidence="3" id="KW-0547">Nucleotide-binding</keyword>
<dbReference type="InterPro" id="IPR000594">
    <property type="entry name" value="ThiF_NAD_FAD-bd"/>
</dbReference>
<reference evidence="15" key="1">
    <citation type="submission" date="2017-06" db="EMBL/GenBank/DDBJ databases">
        <authorList>
            <person name="Varghese N."/>
            <person name="Submissions S."/>
        </authorList>
    </citation>
    <scope>NUCLEOTIDE SEQUENCE [LARGE SCALE GENOMIC DNA]</scope>
    <source>
        <strain evidence="15">NKM1</strain>
    </source>
</reference>
<dbReference type="SMART" id="SM00450">
    <property type="entry name" value="RHOD"/>
    <property type="match status" value="1"/>
</dbReference>
<dbReference type="CDD" id="cd00757">
    <property type="entry name" value="ThiF_MoeB_HesA_family"/>
    <property type="match status" value="1"/>
</dbReference>
<dbReference type="CDD" id="cd00158">
    <property type="entry name" value="RHOD"/>
    <property type="match status" value="1"/>
</dbReference>
<dbReference type="FunFam" id="3.40.50.720:FF:000033">
    <property type="entry name" value="Adenylyltransferase and sulfurtransferase MOCS3"/>
    <property type="match status" value="1"/>
</dbReference>
<evidence type="ECO:0000256" key="3">
    <source>
        <dbReference type="ARBA" id="ARBA00022741"/>
    </source>
</evidence>
<dbReference type="EC" id="2.7.7.80" evidence="8"/>
<comment type="function">
    <text evidence="6">Catalyzes the adenylation by ATP of the carboxyl group of the C-terminal glycine of sulfur carrier protein MoaD.</text>
</comment>
<dbReference type="GO" id="GO:0008146">
    <property type="term" value="F:sulfotransferase activity"/>
    <property type="evidence" value="ECO:0007669"/>
    <property type="project" value="TreeGrafter"/>
</dbReference>
<comment type="catalytic activity">
    <reaction evidence="5">
        <text>[molybdopterin-synthase sulfur-carrier protein]-C-terminal Gly-Gly + ATP + H(+) = [molybdopterin-synthase sulfur-carrier protein]-C-terminal Gly-Gly-AMP + diphosphate</text>
        <dbReference type="Rhea" id="RHEA:43616"/>
        <dbReference type="Rhea" id="RHEA-COMP:12159"/>
        <dbReference type="Rhea" id="RHEA-COMP:12202"/>
        <dbReference type="ChEBI" id="CHEBI:15378"/>
        <dbReference type="ChEBI" id="CHEBI:30616"/>
        <dbReference type="ChEBI" id="CHEBI:33019"/>
        <dbReference type="ChEBI" id="CHEBI:90618"/>
        <dbReference type="ChEBI" id="CHEBI:90778"/>
        <dbReference type="EC" id="2.7.7.80"/>
    </reaction>
</comment>
<accession>A0A239BB95</accession>
<evidence type="ECO:0000256" key="8">
    <source>
        <dbReference type="ARBA" id="ARBA00066884"/>
    </source>
</evidence>
<name>A0A239BB95_9BACT</name>
<dbReference type="GO" id="GO:0061605">
    <property type="term" value="F:molybdopterin-synthase adenylyltransferase activity"/>
    <property type="evidence" value="ECO:0007669"/>
    <property type="project" value="UniProtKB-EC"/>
</dbReference>
<dbReference type="SUPFAM" id="SSF69572">
    <property type="entry name" value="Activating enzymes of the ubiquitin-like proteins"/>
    <property type="match status" value="1"/>
</dbReference>
<evidence type="ECO:0000259" key="13">
    <source>
        <dbReference type="PROSITE" id="PS50206"/>
    </source>
</evidence>
<keyword evidence="14" id="KW-0548">Nucleotidyltransferase</keyword>
<comment type="similarity">
    <text evidence="1">Belongs to the HesA/MoeB/ThiF family.</text>
</comment>
<gene>
    <name evidence="14" type="ORF">SAMN06296052_101272</name>
</gene>
<organism evidence="14 15">
    <name type="scientific">Pontibacter ummariensis</name>
    <dbReference type="NCBI Taxonomy" id="1610492"/>
    <lineage>
        <taxon>Bacteria</taxon>
        <taxon>Pseudomonadati</taxon>
        <taxon>Bacteroidota</taxon>
        <taxon>Cytophagia</taxon>
        <taxon>Cytophagales</taxon>
        <taxon>Hymenobacteraceae</taxon>
        <taxon>Pontibacter</taxon>
    </lineage>
</organism>
<evidence type="ECO:0000256" key="11">
    <source>
        <dbReference type="ARBA" id="ARBA00075328"/>
    </source>
</evidence>
<dbReference type="GO" id="GO:0008641">
    <property type="term" value="F:ubiquitin-like modifier activating enzyme activity"/>
    <property type="evidence" value="ECO:0007669"/>
    <property type="project" value="InterPro"/>
</dbReference>
<protein>
    <recommendedName>
        <fullName evidence="9">Molybdopterin-synthase adenylyltransferase</fullName>
        <ecNumber evidence="8">2.7.7.80</ecNumber>
    </recommendedName>
    <alternativeName>
        <fullName evidence="12">MoaD protein adenylase</fullName>
    </alternativeName>
    <alternativeName>
        <fullName evidence="10">Molybdopterin-converting factor subunit 1 adenylase</fullName>
    </alternativeName>
    <alternativeName>
        <fullName evidence="11">Sulfur carrier protein MoaD adenylyltransferase</fullName>
    </alternativeName>
</protein>
<dbReference type="AlphaFoldDB" id="A0A239BB95"/>
<dbReference type="Proteomes" id="UP000198432">
    <property type="component" value="Unassembled WGS sequence"/>
</dbReference>
<sequence>MLNKAEKERYNRQVILPELGVAGQEKLKQAKVLVIGAGGLGCPILQYLTAAGVGTIGIADMDVVSESNLHRQILYTSEDVGKPKVRVAIQKLTQQNPHIHFKAHPEGITTENALDMVKLYDVLVDGSDNFPTRYLVSDACTILQKPLVFGAISRFEGQLSVFNHKNGPSYRCLFPEPPGAGEIPNCAEAGVLGVLPGVVGTLQANEVIKIVCEIGEVASGKLLLFDALSLSFSSFKFPRTAQADKVTALQSSYGATCAVVQTISADELKAWLAQDKQVQVLDVRELQEYENFNIGGELVPLSKLSDKLATLQLQPKVVVHCQSGVRSQKAIAILQERYPEVQFYNLAGGLNSWEH</sequence>
<evidence type="ECO:0000256" key="5">
    <source>
        <dbReference type="ARBA" id="ARBA00052218"/>
    </source>
</evidence>
<dbReference type="InterPro" id="IPR036873">
    <property type="entry name" value="Rhodanese-like_dom_sf"/>
</dbReference>
<dbReference type="Gene3D" id="3.40.50.720">
    <property type="entry name" value="NAD(P)-binding Rossmann-like Domain"/>
    <property type="match status" value="1"/>
</dbReference>
<dbReference type="GO" id="GO:0005829">
    <property type="term" value="C:cytosol"/>
    <property type="evidence" value="ECO:0007669"/>
    <property type="project" value="TreeGrafter"/>
</dbReference>
<dbReference type="PANTHER" id="PTHR10953:SF102">
    <property type="entry name" value="ADENYLYLTRANSFERASE AND SULFURTRANSFERASE MOCS3"/>
    <property type="match status" value="1"/>
</dbReference>
<keyword evidence="4" id="KW-0067">ATP-binding</keyword>
<proteinExistence type="inferred from homology"/>
<evidence type="ECO:0000256" key="6">
    <source>
        <dbReference type="ARBA" id="ARBA00055169"/>
    </source>
</evidence>
<evidence type="ECO:0000313" key="15">
    <source>
        <dbReference type="Proteomes" id="UP000198432"/>
    </source>
</evidence>
<evidence type="ECO:0000313" key="14">
    <source>
        <dbReference type="EMBL" id="SNS04949.1"/>
    </source>
</evidence>
<dbReference type="Pfam" id="PF00899">
    <property type="entry name" value="ThiF"/>
    <property type="match status" value="1"/>
</dbReference>
<evidence type="ECO:0000256" key="1">
    <source>
        <dbReference type="ARBA" id="ARBA00009919"/>
    </source>
</evidence>
<comment type="subunit">
    <text evidence="7">Homodimer. Forms a stable heterotetrameric complex of 2 MoeB and 2 MoaD during adenylation of MoaD.</text>
</comment>
<keyword evidence="2 14" id="KW-0808">Transferase</keyword>